<dbReference type="HOGENOM" id="CLU_3267530_0_0_6"/>
<comment type="caution">
    <text evidence="2">The sequence shown here is derived from an EMBL/GenBank/DDBJ whole genome shotgun (WGS) entry which is preliminary data.</text>
</comment>
<accession>S3IRW7</accession>
<gene>
    <name evidence="2" type="ORF">HMPREF0201_02964</name>
</gene>
<sequence>MAGRGQLNIKARQKSPFSSMINSRCILANALIPFRIIYVHP</sequence>
<evidence type="ECO:0000313" key="3">
    <source>
        <dbReference type="Proteomes" id="UP000014585"/>
    </source>
</evidence>
<dbReference type="AlphaFoldDB" id="S3IRW7"/>
<keyword evidence="1" id="KW-1133">Transmembrane helix</keyword>
<evidence type="ECO:0000256" key="1">
    <source>
        <dbReference type="SAM" id="Phobius"/>
    </source>
</evidence>
<keyword evidence="1" id="KW-0812">Transmembrane</keyword>
<feature type="transmembrane region" description="Helical" evidence="1">
    <location>
        <begin position="21"/>
        <end position="38"/>
    </location>
</feature>
<dbReference type="EMBL" id="ATDT01000026">
    <property type="protein sequence ID" value="EPF15790.1"/>
    <property type="molecule type" value="Genomic_DNA"/>
</dbReference>
<dbReference type="Proteomes" id="UP000014585">
    <property type="component" value="Unassembled WGS sequence"/>
</dbReference>
<keyword evidence="1" id="KW-0472">Membrane</keyword>
<protein>
    <submittedName>
        <fullName evidence="2">Uncharacterized protein</fullName>
    </submittedName>
</protein>
<name>S3IRW7_9ENTR</name>
<evidence type="ECO:0000313" key="2">
    <source>
        <dbReference type="EMBL" id="EPF15790.1"/>
    </source>
</evidence>
<reference evidence="2 3" key="1">
    <citation type="submission" date="2013-04" db="EMBL/GenBank/DDBJ databases">
        <authorList>
            <person name="Weinstock G."/>
            <person name="Sodergren E."/>
            <person name="Lobos E.A."/>
            <person name="Fulton L."/>
            <person name="Fulton R."/>
            <person name="Courtney L."/>
            <person name="Fronick C."/>
            <person name="O'Laughlin M."/>
            <person name="Godfrey J."/>
            <person name="Wilson R.M."/>
            <person name="Miner T."/>
            <person name="Farmer C."/>
            <person name="Delehaunty K."/>
            <person name="Cordes M."/>
            <person name="Minx P."/>
            <person name="Tomlinson C."/>
            <person name="Chen J."/>
            <person name="Wollam A."/>
            <person name="Pepin K.H."/>
            <person name="Palsikar V.B."/>
            <person name="Zhang X."/>
            <person name="Suruliraj S."/>
            <person name="Perna N.T."/>
            <person name="Plunkett G."/>
            <person name="Warren W."/>
            <person name="Mitreva M."/>
            <person name="Mardis E.R."/>
            <person name="Wilson R.K."/>
        </authorList>
    </citation>
    <scope>NUCLEOTIDE SEQUENCE [LARGE SCALE GENOMIC DNA]</scope>
    <source>
        <strain evidence="2 3">DSM 4568</strain>
    </source>
</reference>
<organism evidence="2 3">
    <name type="scientific">Cedecea davisae DSM 4568</name>
    <dbReference type="NCBI Taxonomy" id="566551"/>
    <lineage>
        <taxon>Bacteria</taxon>
        <taxon>Pseudomonadati</taxon>
        <taxon>Pseudomonadota</taxon>
        <taxon>Gammaproteobacteria</taxon>
        <taxon>Enterobacterales</taxon>
        <taxon>Enterobacteriaceae</taxon>
        <taxon>Cedecea</taxon>
    </lineage>
</organism>
<proteinExistence type="predicted"/>
<dbReference type="STRING" id="566551.HMPREF0201_02964"/>